<proteinExistence type="predicted"/>
<dbReference type="GO" id="GO:0019433">
    <property type="term" value="P:triglyceride catabolic process"/>
    <property type="evidence" value="ECO:0007669"/>
    <property type="project" value="TreeGrafter"/>
</dbReference>
<dbReference type="Pfam" id="PF13472">
    <property type="entry name" value="Lipase_GDSL_2"/>
    <property type="match status" value="1"/>
</dbReference>
<dbReference type="RefSeq" id="WP_052590178.1">
    <property type="nucleotide sequence ID" value="NZ_CP011112.1"/>
</dbReference>
<dbReference type="PANTHER" id="PTHR37981">
    <property type="entry name" value="LIPASE 2"/>
    <property type="match status" value="1"/>
</dbReference>
<dbReference type="AlphaFoldDB" id="A0A0K1JF29"/>
<feature type="disulfide bond" evidence="2">
    <location>
        <begin position="118"/>
        <end position="127"/>
    </location>
</feature>
<dbReference type="InterPro" id="IPR013830">
    <property type="entry name" value="SGNH_hydro"/>
</dbReference>
<dbReference type="STRING" id="571913.VV02_04580"/>
<dbReference type="GO" id="GO:0004806">
    <property type="term" value="F:triacylglycerol lipase activity"/>
    <property type="evidence" value="ECO:0007669"/>
    <property type="project" value="TreeGrafter"/>
</dbReference>
<accession>A0A0K1JF29</accession>
<dbReference type="KEGG" id="lmoi:VV02_04580"/>
<feature type="domain" description="SGNH hydrolase-type esterase" evidence="3">
    <location>
        <begin position="35"/>
        <end position="249"/>
    </location>
</feature>
<keyword evidence="2" id="KW-1015">Disulfide bond</keyword>
<keyword evidence="5" id="KW-1185">Reference proteome</keyword>
<dbReference type="CDD" id="cd01823">
    <property type="entry name" value="SEST_like"/>
    <property type="match status" value="1"/>
</dbReference>
<dbReference type="Proteomes" id="UP000066480">
    <property type="component" value="Chromosome"/>
</dbReference>
<feature type="disulfide bond" evidence="2">
    <location>
        <begin position="53"/>
        <end position="77"/>
    </location>
</feature>
<protein>
    <submittedName>
        <fullName evidence="4">Triacylglycerol lipase</fullName>
    </submittedName>
</protein>
<dbReference type="PROSITE" id="PS51318">
    <property type="entry name" value="TAT"/>
    <property type="match status" value="1"/>
</dbReference>
<dbReference type="PANTHER" id="PTHR37981:SF1">
    <property type="entry name" value="SGNH HYDROLASE-TYPE ESTERASE DOMAIN-CONTAINING PROTEIN"/>
    <property type="match status" value="1"/>
</dbReference>
<dbReference type="InterPro" id="IPR036514">
    <property type="entry name" value="SGNH_hydro_sf"/>
</dbReference>
<dbReference type="Gene3D" id="3.40.50.1110">
    <property type="entry name" value="SGNH hydrolase"/>
    <property type="match status" value="1"/>
</dbReference>
<dbReference type="PATRIC" id="fig|571913.6.peg.936"/>
<organism evidence="4 5">
    <name type="scientific">Luteipulveratus mongoliensis</name>
    <dbReference type="NCBI Taxonomy" id="571913"/>
    <lineage>
        <taxon>Bacteria</taxon>
        <taxon>Bacillati</taxon>
        <taxon>Actinomycetota</taxon>
        <taxon>Actinomycetes</taxon>
        <taxon>Micrococcales</taxon>
        <taxon>Dermacoccaceae</taxon>
        <taxon>Luteipulveratus</taxon>
    </lineage>
</organism>
<dbReference type="OrthoDB" id="5503950at2"/>
<dbReference type="InterPro" id="IPR037460">
    <property type="entry name" value="SEST-like"/>
</dbReference>
<evidence type="ECO:0000313" key="5">
    <source>
        <dbReference type="Proteomes" id="UP000066480"/>
    </source>
</evidence>
<name>A0A0K1JF29_9MICO</name>
<evidence type="ECO:0000256" key="2">
    <source>
        <dbReference type="PIRSR" id="PIRSR637460-2"/>
    </source>
</evidence>
<sequence length="342" mass="35595">MTRRSLLRGLVMAGSAALTVGLIPTAGAAAGSYVALGDSYSAGVGTRAKVDSCYRSTYGYPALVASRYGLALSYQACSGARTADVAANQVGALNTGTTHVSMTIGGNDVGFADVLTECAQPGWMSDCSGAIAGGRAILRDQLPGRYDSLFSTIRSKAPNAKVVVGGYPLIFNGEDCNALTFFSPDEEASLNSATNDLDSLIQSKSTASGFTFADARGLFGGHAVCDSPEWINGLSNPIEESYHPNRDGNVGYAKIFGPALTGTPYLAPTAAPRKESTAVHTRQAADSVLRMRLDTPANLSKAAAAGVSPQEVKRLNGQLRSMDSRVVARALAALRALDRQSR</sequence>
<feature type="active site" evidence="1">
    <location>
        <position position="243"/>
    </location>
</feature>
<feature type="active site" description="Nucleophile" evidence="1">
    <location>
        <position position="39"/>
    </location>
</feature>
<dbReference type="EMBL" id="CP011112">
    <property type="protein sequence ID" value="AKU15306.1"/>
    <property type="molecule type" value="Genomic_DNA"/>
</dbReference>
<evidence type="ECO:0000259" key="3">
    <source>
        <dbReference type="Pfam" id="PF13472"/>
    </source>
</evidence>
<reference evidence="4 5" key="1">
    <citation type="submission" date="2015-03" db="EMBL/GenBank/DDBJ databases">
        <title>Luteipulveratus halotolerans sp. nov., a novel actinobacterium (Dermacoccaceae) from Sarawak, Malaysia.</title>
        <authorList>
            <person name="Juboi H."/>
            <person name="Basik A."/>
            <person name="Shamsul S.S."/>
            <person name="Arnold P."/>
            <person name="Schmitt E.K."/>
            <person name="Sanglier J.-J."/>
            <person name="Yeo T."/>
        </authorList>
    </citation>
    <scope>NUCLEOTIDE SEQUENCE [LARGE SCALE GENOMIC DNA]</scope>
    <source>
        <strain evidence="4 5">MN07-A0370</strain>
    </source>
</reference>
<evidence type="ECO:0000313" key="4">
    <source>
        <dbReference type="EMBL" id="AKU15306.1"/>
    </source>
</evidence>
<dbReference type="SUPFAM" id="SSF52266">
    <property type="entry name" value="SGNH hydrolase"/>
    <property type="match status" value="1"/>
</dbReference>
<gene>
    <name evidence="4" type="ORF">VV02_04580</name>
</gene>
<dbReference type="InterPro" id="IPR006311">
    <property type="entry name" value="TAT_signal"/>
</dbReference>
<evidence type="ECO:0000256" key="1">
    <source>
        <dbReference type="PIRSR" id="PIRSR637460-1"/>
    </source>
</evidence>